<proteinExistence type="predicted"/>
<organism evidence="1 2">
    <name type="scientific">Candidatus Tanganyikabacteria bacterium</name>
    <dbReference type="NCBI Taxonomy" id="2961651"/>
    <lineage>
        <taxon>Bacteria</taxon>
        <taxon>Bacillati</taxon>
        <taxon>Candidatus Sericytochromatia</taxon>
        <taxon>Candidatus Tanganyikabacteria</taxon>
    </lineage>
</organism>
<sequence length="56" mass="6132">MRRTRHLDGNVNPRTPVSISSKNVAVSDAWEVLMLAYGLDCMKAGNVAVVGHPRKI</sequence>
<evidence type="ECO:0000313" key="1">
    <source>
        <dbReference type="EMBL" id="MBM3275269.1"/>
    </source>
</evidence>
<comment type="caution">
    <text evidence="1">The sequence shown here is derived from an EMBL/GenBank/DDBJ whole genome shotgun (WGS) entry which is preliminary data.</text>
</comment>
<dbReference type="EMBL" id="VGJX01000509">
    <property type="protein sequence ID" value="MBM3275269.1"/>
    <property type="molecule type" value="Genomic_DNA"/>
</dbReference>
<evidence type="ECO:0000313" key="2">
    <source>
        <dbReference type="Proteomes" id="UP000703893"/>
    </source>
</evidence>
<name>A0A938BNJ8_9BACT</name>
<gene>
    <name evidence="1" type="ORF">FJZ00_08950</name>
</gene>
<accession>A0A938BNJ8</accession>
<protein>
    <submittedName>
        <fullName evidence="1">Uncharacterized protein</fullName>
    </submittedName>
</protein>
<dbReference type="Proteomes" id="UP000703893">
    <property type="component" value="Unassembled WGS sequence"/>
</dbReference>
<dbReference type="AlphaFoldDB" id="A0A938BNJ8"/>
<reference evidence="1 2" key="1">
    <citation type="submission" date="2019-03" db="EMBL/GenBank/DDBJ databases">
        <title>Lake Tanganyika Metagenome-Assembled Genomes (MAGs).</title>
        <authorList>
            <person name="Tran P."/>
        </authorList>
    </citation>
    <scope>NUCLEOTIDE SEQUENCE [LARGE SCALE GENOMIC DNA]</scope>
    <source>
        <strain evidence="1">K_DeepCast_65m_m2_236</strain>
    </source>
</reference>